<dbReference type="AlphaFoldDB" id="A0A0R1XIB3"/>
<dbReference type="GO" id="GO:0016787">
    <property type="term" value="F:hydrolase activity"/>
    <property type="evidence" value="ECO:0007669"/>
    <property type="project" value="UniProtKB-KW"/>
</dbReference>
<organism evidence="1 2">
    <name type="scientific">Schleiferilactobacillus harbinensis DSM 16991</name>
    <dbReference type="NCBI Taxonomy" id="1122147"/>
    <lineage>
        <taxon>Bacteria</taxon>
        <taxon>Bacillati</taxon>
        <taxon>Bacillota</taxon>
        <taxon>Bacilli</taxon>
        <taxon>Lactobacillales</taxon>
        <taxon>Lactobacillaceae</taxon>
        <taxon>Schleiferilactobacillus</taxon>
    </lineage>
</organism>
<reference evidence="1 2" key="1">
    <citation type="journal article" date="2015" name="Genome Announc.">
        <title>Expanding the biotechnology potential of lactobacilli through comparative genomics of 213 strains and associated genera.</title>
        <authorList>
            <person name="Sun Z."/>
            <person name="Harris H.M."/>
            <person name="McCann A."/>
            <person name="Guo C."/>
            <person name="Argimon S."/>
            <person name="Zhang W."/>
            <person name="Yang X."/>
            <person name="Jeffery I.B."/>
            <person name="Cooney J.C."/>
            <person name="Kagawa T.F."/>
            <person name="Liu W."/>
            <person name="Song Y."/>
            <person name="Salvetti E."/>
            <person name="Wrobel A."/>
            <person name="Rasinkangas P."/>
            <person name="Parkhill J."/>
            <person name="Rea M.C."/>
            <person name="O'Sullivan O."/>
            <person name="Ritari J."/>
            <person name="Douillard F.P."/>
            <person name="Paul Ross R."/>
            <person name="Yang R."/>
            <person name="Briner A.E."/>
            <person name="Felis G.E."/>
            <person name="de Vos W.M."/>
            <person name="Barrangou R."/>
            <person name="Klaenhammer T.R."/>
            <person name="Caufield P.W."/>
            <person name="Cui Y."/>
            <person name="Zhang H."/>
            <person name="O'Toole P.W."/>
        </authorList>
    </citation>
    <scope>NUCLEOTIDE SEQUENCE [LARGE SCALE GENOMIC DNA]</scope>
    <source>
        <strain evidence="1 2">DSM 16991</strain>
    </source>
</reference>
<evidence type="ECO:0000313" key="1">
    <source>
        <dbReference type="EMBL" id="KRM29960.1"/>
    </source>
</evidence>
<proteinExistence type="predicted"/>
<dbReference type="SUPFAM" id="SSF53187">
    <property type="entry name" value="Zn-dependent exopeptidases"/>
    <property type="match status" value="1"/>
</dbReference>
<dbReference type="Gene3D" id="3.40.630.40">
    <property type="entry name" value="Zn-dependent exopeptidases"/>
    <property type="match status" value="1"/>
</dbReference>
<dbReference type="Proteomes" id="UP000050949">
    <property type="component" value="Unassembled WGS sequence"/>
</dbReference>
<dbReference type="RefSeq" id="WP_051225178.1">
    <property type="nucleotide sequence ID" value="NZ_AUEH01000010.1"/>
</dbReference>
<keyword evidence="1" id="KW-0378">Hydrolase</keyword>
<dbReference type="Pfam" id="PF05013">
    <property type="entry name" value="FGase"/>
    <property type="match status" value="1"/>
</dbReference>
<accession>A0A0R1XIB3</accession>
<gene>
    <name evidence="1" type="ORF">FC91_GL000152</name>
</gene>
<protein>
    <submittedName>
        <fullName evidence="1">N-formylglutamate amidohydrolase</fullName>
    </submittedName>
</protein>
<evidence type="ECO:0000313" key="2">
    <source>
        <dbReference type="Proteomes" id="UP000050949"/>
    </source>
</evidence>
<dbReference type="EMBL" id="AZFW01000008">
    <property type="protein sequence ID" value="KRM29960.1"/>
    <property type="molecule type" value="Genomic_DNA"/>
</dbReference>
<comment type="caution">
    <text evidence="1">The sequence shown here is derived from an EMBL/GenBank/DDBJ whole genome shotgun (WGS) entry which is preliminary data.</text>
</comment>
<name>A0A0R1XIB3_9LACO</name>
<dbReference type="eggNOG" id="COG3741">
    <property type="taxonomic scope" value="Bacteria"/>
</dbReference>
<dbReference type="PATRIC" id="fig|1122147.4.peg.154"/>
<dbReference type="OrthoDB" id="8716700at2"/>
<dbReference type="InterPro" id="IPR007709">
    <property type="entry name" value="N-FG_amidohydro"/>
</dbReference>
<sequence length="262" mass="29484">MDLITIQNQHTHRYPVVISLPHSGTWLPDDMRQALLPGAILANTDWFLPALYDFLPATGFTTLTNHVNRYAADPNRSVIVAPAGSYQRTTVYQQNTFGHPLYAAPLSLPTIEHRLAAYYHPYRTALQRLLADKIAAFGHVTLIDLHSFAFYPGQPGIHPQDIVLGSEHDQTSSKAFRMQVTAALTTAGFTVSDNYPFRGGDITRHYGQDPRVTALQIELNYRCYIGNTRRYGEEELTDYDPALFAAASRRLLAIKRLLEQIQ</sequence>